<reference evidence="4 5" key="1">
    <citation type="journal article" date="2013" name="Genome Announc.">
        <title>Draft genome sequences for three mercury-methylating, sulfate-reducing bacteria.</title>
        <authorList>
            <person name="Brown S.D."/>
            <person name="Hurt R.A.Jr."/>
            <person name="Gilmour C.C."/>
            <person name="Elias D.A."/>
        </authorList>
    </citation>
    <scope>NUCLEOTIDE SEQUENCE [LARGE SCALE GENOMIC DNA]</scope>
    <source>
        <strain evidence="4 5">DSM 16529</strain>
    </source>
</reference>
<keyword evidence="5" id="KW-1185">Reference proteome</keyword>
<dbReference type="InterPro" id="IPR050214">
    <property type="entry name" value="Cys_Synth/Cystath_Beta-Synth"/>
</dbReference>
<evidence type="ECO:0000259" key="3">
    <source>
        <dbReference type="Pfam" id="PF00291"/>
    </source>
</evidence>
<dbReference type="GO" id="GO:1901605">
    <property type="term" value="P:alpha-amino acid metabolic process"/>
    <property type="evidence" value="ECO:0007669"/>
    <property type="project" value="UniProtKB-ARBA"/>
</dbReference>
<evidence type="ECO:0000256" key="1">
    <source>
        <dbReference type="ARBA" id="ARBA00001933"/>
    </source>
</evidence>
<feature type="domain" description="Tryptophan synthase beta chain-like PALP" evidence="3">
    <location>
        <begin position="102"/>
        <end position="385"/>
    </location>
</feature>
<dbReference type="OrthoDB" id="9767775at2"/>
<name>S7TDV4_9BACT</name>
<dbReference type="EMBL" id="ATHI01000005">
    <property type="protein sequence ID" value="EPR34866.1"/>
    <property type="molecule type" value="Genomic_DNA"/>
</dbReference>
<dbReference type="PANTHER" id="PTHR10314">
    <property type="entry name" value="CYSTATHIONINE BETA-SYNTHASE"/>
    <property type="match status" value="1"/>
</dbReference>
<dbReference type="InterPro" id="IPR036052">
    <property type="entry name" value="TrpB-like_PALP_sf"/>
</dbReference>
<gene>
    <name evidence="4" type="ORF">dsat_2229</name>
</gene>
<comment type="caution">
    <text evidence="4">The sequence shown here is derived from an EMBL/GenBank/DDBJ whole genome shotgun (WGS) entry which is preliminary data.</text>
</comment>
<dbReference type="Gene3D" id="3.40.50.1100">
    <property type="match status" value="2"/>
</dbReference>
<dbReference type="InterPro" id="IPR001926">
    <property type="entry name" value="TrpB-like_PALP"/>
</dbReference>
<dbReference type="AlphaFoldDB" id="S7TDV4"/>
<dbReference type="RefSeq" id="WP_020886115.1">
    <property type="nucleotide sequence ID" value="NZ_ATHI01000005.1"/>
</dbReference>
<proteinExistence type="predicted"/>
<accession>S7TDV4</accession>
<organism evidence="4 5">
    <name type="scientific">Alkalidesulfovibrio alkalitolerans DSM 16529</name>
    <dbReference type="NCBI Taxonomy" id="1121439"/>
    <lineage>
        <taxon>Bacteria</taxon>
        <taxon>Pseudomonadati</taxon>
        <taxon>Thermodesulfobacteriota</taxon>
        <taxon>Desulfovibrionia</taxon>
        <taxon>Desulfovibrionales</taxon>
        <taxon>Desulfovibrionaceae</taxon>
        <taxon>Alkalidesulfovibrio</taxon>
    </lineage>
</organism>
<comment type="cofactor">
    <cofactor evidence="1">
        <name>pyridoxal 5'-phosphate</name>
        <dbReference type="ChEBI" id="CHEBI:597326"/>
    </cofactor>
</comment>
<keyword evidence="2" id="KW-0663">Pyridoxal phosphate</keyword>
<protein>
    <submittedName>
        <fullName evidence="4">Pyridoxal-5'-phosphate-dependent protein beta subunit</fullName>
    </submittedName>
</protein>
<dbReference type="eggNOG" id="COG0031">
    <property type="taxonomic scope" value="Bacteria"/>
</dbReference>
<dbReference type="Pfam" id="PF00291">
    <property type="entry name" value="PALP"/>
    <property type="match status" value="1"/>
</dbReference>
<dbReference type="SUPFAM" id="SSF53686">
    <property type="entry name" value="Tryptophan synthase beta subunit-like PLP-dependent enzymes"/>
    <property type="match status" value="1"/>
</dbReference>
<dbReference type="STRING" id="1121439.dsat_2229"/>
<evidence type="ECO:0000256" key="2">
    <source>
        <dbReference type="ARBA" id="ARBA00022898"/>
    </source>
</evidence>
<dbReference type="PATRIC" id="fig|1121439.3.peg.617"/>
<dbReference type="Proteomes" id="UP000014975">
    <property type="component" value="Unassembled WGS sequence"/>
</dbReference>
<sequence length="496" mass="54892">MIDLTVNEQRLEHSVARARERGIVIPTLAQMRDPSLVPEPIRRRLQGVGLWDLNPLNLFRITWKNEPTASGGGFNGVNHIVLPSELTGVKARIVVLAGKWFPTGAHKVGAAFGCLVPRLVTGQFDPTTQKAAWPSTGNYCRGGAYDSALLGCASIAILPEGMSRERFEWLNSVAGEVIKTPGTESNVKEIFDKCWELRQSGDDIVIFNQFDEFGNYLWHYSVTGPAIEEAISPLLSGPRGERHVKGVVMATGSGGTLASGDYIKARYPWARIAASEALECPTLLMNGFGDHRIEGIGDKHVPWIHNVKNTDMVVAVADESPMSLIRLFNEPAGKEYLAGRGIDAALIDKLDLLGISGAANVLAAVKFAKHYELGEHDLVVTVATDSMEMYGSRLEEMREARGEFGPVDAAVAFERHMLGQGLDNMLELSHWDRKRVHNLKYYTWVEQQGKTYEEIQAQWHDEDYWESIPRAMPEIDRLISDFNDRVGLLGTILAEG</sequence>
<evidence type="ECO:0000313" key="5">
    <source>
        <dbReference type="Proteomes" id="UP000014975"/>
    </source>
</evidence>
<evidence type="ECO:0000313" key="4">
    <source>
        <dbReference type="EMBL" id="EPR34866.1"/>
    </source>
</evidence>